<dbReference type="GO" id="GO:0110051">
    <property type="term" value="P:metabolite repair"/>
    <property type="evidence" value="ECO:0007669"/>
    <property type="project" value="TreeGrafter"/>
</dbReference>
<keyword evidence="1 6" id="KW-0547">Nucleotide-binding</keyword>
<dbReference type="SUPFAM" id="SSF53613">
    <property type="entry name" value="Ribokinase-like"/>
    <property type="match status" value="1"/>
</dbReference>
<evidence type="ECO:0000256" key="4">
    <source>
        <dbReference type="ARBA" id="ARBA00023027"/>
    </source>
</evidence>
<organism evidence="8 9">
    <name type="scientific">Catellatospora citrea</name>
    <dbReference type="NCBI Taxonomy" id="53366"/>
    <lineage>
        <taxon>Bacteria</taxon>
        <taxon>Bacillati</taxon>
        <taxon>Actinomycetota</taxon>
        <taxon>Actinomycetes</taxon>
        <taxon>Micromonosporales</taxon>
        <taxon>Micromonosporaceae</taxon>
        <taxon>Catellatospora</taxon>
    </lineage>
</organism>
<dbReference type="RefSeq" id="WP_120320990.1">
    <property type="nucleotide sequence ID" value="NZ_BONH01000002.1"/>
</dbReference>
<comment type="catalytic activity">
    <reaction evidence="6">
        <text>(6S)-NADPHX + ADP = AMP + phosphate + NADPH + H(+)</text>
        <dbReference type="Rhea" id="RHEA:32235"/>
        <dbReference type="ChEBI" id="CHEBI:15378"/>
        <dbReference type="ChEBI" id="CHEBI:43474"/>
        <dbReference type="ChEBI" id="CHEBI:57783"/>
        <dbReference type="ChEBI" id="CHEBI:64076"/>
        <dbReference type="ChEBI" id="CHEBI:456215"/>
        <dbReference type="ChEBI" id="CHEBI:456216"/>
        <dbReference type="EC" id="4.2.1.136"/>
    </reaction>
</comment>
<evidence type="ECO:0000256" key="6">
    <source>
        <dbReference type="HAMAP-Rule" id="MF_01965"/>
    </source>
</evidence>
<keyword evidence="2 6" id="KW-0067">ATP-binding</keyword>
<dbReference type="EC" id="4.2.1.136" evidence="6"/>
<dbReference type="EMBL" id="BONH01000002">
    <property type="protein sequence ID" value="GIF95912.1"/>
    <property type="molecule type" value="Genomic_DNA"/>
</dbReference>
<dbReference type="GO" id="GO:0052855">
    <property type="term" value="F:ADP-dependent NAD(P)H-hydrate dehydratase activity"/>
    <property type="evidence" value="ECO:0007669"/>
    <property type="project" value="UniProtKB-UniRule"/>
</dbReference>
<dbReference type="NCBIfam" id="TIGR00196">
    <property type="entry name" value="yjeF_cterm"/>
    <property type="match status" value="1"/>
</dbReference>
<dbReference type="PANTHER" id="PTHR12592:SF0">
    <property type="entry name" value="ATP-DEPENDENT (S)-NAD(P)H-HYDRATE DEHYDRATASE"/>
    <property type="match status" value="1"/>
</dbReference>
<keyword evidence="9" id="KW-1185">Reference proteome</keyword>
<reference evidence="8 9" key="1">
    <citation type="submission" date="2021-01" db="EMBL/GenBank/DDBJ databases">
        <title>Whole genome shotgun sequence of Catellatospora citrea NBRC 14495.</title>
        <authorList>
            <person name="Komaki H."/>
            <person name="Tamura T."/>
        </authorList>
    </citation>
    <scope>NUCLEOTIDE SEQUENCE [LARGE SCALE GENOMIC DNA]</scope>
    <source>
        <strain evidence="8 9">NBRC 14495</strain>
    </source>
</reference>
<comment type="caution">
    <text evidence="8">The sequence shown here is derived from an EMBL/GenBank/DDBJ whole genome shotgun (WGS) entry which is preliminary data.</text>
</comment>
<dbReference type="Proteomes" id="UP000659904">
    <property type="component" value="Unassembled WGS sequence"/>
</dbReference>
<evidence type="ECO:0000256" key="2">
    <source>
        <dbReference type="ARBA" id="ARBA00022840"/>
    </source>
</evidence>
<dbReference type="GO" id="GO:0046496">
    <property type="term" value="P:nicotinamide nucleotide metabolic process"/>
    <property type="evidence" value="ECO:0007669"/>
    <property type="project" value="UniProtKB-UniRule"/>
</dbReference>
<dbReference type="CDD" id="cd01171">
    <property type="entry name" value="YXKO-related"/>
    <property type="match status" value="1"/>
</dbReference>
<feature type="domain" description="YjeF C-terminal" evidence="7">
    <location>
        <begin position="10"/>
        <end position="286"/>
    </location>
</feature>
<dbReference type="PANTHER" id="PTHR12592">
    <property type="entry name" value="ATP-DEPENDENT (S)-NAD(P)H-HYDRATE DEHYDRATASE FAMILY MEMBER"/>
    <property type="match status" value="1"/>
</dbReference>
<dbReference type="InterPro" id="IPR029056">
    <property type="entry name" value="Ribokinase-like"/>
</dbReference>
<feature type="binding site" evidence="6">
    <location>
        <position position="45"/>
    </location>
    <ligand>
        <name>(6S)-NADPHX</name>
        <dbReference type="ChEBI" id="CHEBI:64076"/>
    </ligand>
</feature>
<dbReference type="InterPro" id="IPR000631">
    <property type="entry name" value="CARKD"/>
</dbReference>
<evidence type="ECO:0000259" key="7">
    <source>
        <dbReference type="PROSITE" id="PS51383"/>
    </source>
</evidence>
<feature type="binding site" evidence="6">
    <location>
        <position position="113"/>
    </location>
    <ligand>
        <name>(6S)-NADPHX</name>
        <dbReference type="ChEBI" id="CHEBI:64076"/>
    </ligand>
</feature>
<evidence type="ECO:0000313" key="8">
    <source>
        <dbReference type="EMBL" id="GIF95912.1"/>
    </source>
</evidence>
<gene>
    <name evidence="6 8" type="primary">nnrD</name>
    <name evidence="8" type="ORF">Cci01nite_10060</name>
</gene>
<dbReference type="Pfam" id="PF01256">
    <property type="entry name" value="Carb_kinase"/>
    <property type="match status" value="1"/>
</dbReference>
<keyword evidence="5 6" id="KW-0456">Lyase</keyword>
<comment type="catalytic activity">
    <reaction evidence="6">
        <text>(6S)-NADHX + ADP = AMP + phosphate + NADH + H(+)</text>
        <dbReference type="Rhea" id="RHEA:32223"/>
        <dbReference type="ChEBI" id="CHEBI:15378"/>
        <dbReference type="ChEBI" id="CHEBI:43474"/>
        <dbReference type="ChEBI" id="CHEBI:57945"/>
        <dbReference type="ChEBI" id="CHEBI:64074"/>
        <dbReference type="ChEBI" id="CHEBI:456215"/>
        <dbReference type="ChEBI" id="CHEBI:456216"/>
        <dbReference type="EC" id="4.2.1.136"/>
    </reaction>
</comment>
<dbReference type="AlphaFoldDB" id="A0A8J3K3I6"/>
<accession>A0A8J3K3I6</accession>
<protein>
    <recommendedName>
        <fullName evidence="6">ADP-dependent (S)-NAD(P)H-hydrate dehydratase</fullName>
        <ecNumber evidence="6">4.2.1.136</ecNumber>
    </recommendedName>
    <alternativeName>
        <fullName evidence="6">ADP-dependent NAD(P)HX dehydratase</fullName>
    </alternativeName>
</protein>
<sequence length="286" mass="29338">MPNRSEPTIVTVQLLRDWPLPEVAGAKDSRGTALIVGGSRHTPGAVLLAGVAALRAGAGVLQLAVAESTATALSIQVPEALVLDLPEPGADRALPDRLAELAGQASAVAVGPGLGDIDHAAAVLRHVLAATRPETTVVLDAYALGALSKDPSLTADRPGSYVLTPNVDEARYLLGGELDEDLMDAAVRIAERYRAVVSLFGRIADPDGRTWWEQTGGSGLGTSGSGDVRAGVVTGLLCRGAEPAQAACWAAYAHAGGAQRLAPRFGRIGFLAREIADEIPAVLAAV</sequence>
<dbReference type="GO" id="GO:0052856">
    <property type="term" value="F:NAD(P)HX epimerase activity"/>
    <property type="evidence" value="ECO:0007669"/>
    <property type="project" value="TreeGrafter"/>
</dbReference>
<comment type="subunit">
    <text evidence="6">Homotetramer.</text>
</comment>
<evidence type="ECO:0000313" key="9">
    <source>
        <dbReference type="Proteomes" id="UP000659904"/>
    </source>
</evidence>
<feature type="binding site" evidence="6">
    <location>
        <position position="227"/>
    </location>
    <ligand>
        <name>(6S)-NADPHX</name>
        <dbReference type="ChEBI" id="CHEBI:64076"/>
    </ligand>
</feature>
<dbReference type="Gene3D" id="3.40.1190.20">
    <property type="match status" value="1"/>
</dbReference>
<comment type="similarity">
    <text evidence="6">Belongs to the NnrD/CARKD family.</text>
</comment>
<proteinExistence type="inferred from homology"/>
<evidence type="ECO:0000256" key="5">
    <source>
        <dbReference type="ARBA" id="ARBA00023239"/>
    </source>
</evidence>
<evidence type="ECO:0000256" key="1">
    <source>
        <dbReference type="ARBA" id="ARBA00022741"/>
    </source>
</evidence>
<keyword evidence="4 6" id="KW-0520">NAD</keyword>
<dbReference type="HAMAP" id="MF_01965">
    <property type="entry name" value="NADHX_dehydratase"/>
    <property type="match status" value="1"/>
</dbReference>
<feature type="binding site" evidence="6">
    <location>
        <position position="226"/>
    </location>
    <ligand>
        <name>AMP</name>
        <dbReference type="ChEBI" id="CHEBI:456215"/>
    </ligand>
</feature>
<comment type="cofactor">
    <cofactor evidence="6">
        <name>Mg(2+)</name>
        <dbReference type="ChEBI" id="CHEBI:18420"/>
    </cofactor>
</comment>
<keyword evidence="3 6" id="KW-0521">NADP</keyword>
<comment type="caution">
    <text evidence="6">Lacks conserved residue(s) required for the propagation of feature annotation.</text>
</comment>
<dbReference type="PROSITE" id="PS51383">
    <property type="entry name" value="YJEF_C_3"/>
    <property type="match status" value="1"/>
</dbReference>
<name>A0A8J3K3I6_9ACTN</name>
<dbReference type="GO" id="GO:0005524">
    <property type="term" value="F:ATP binding"/>
    <property type="evidence" value="ECO:0007669"/>
    <property type="project" value="UniProtKB-KW"/>
</dbReference>
<comment type="function">
    <text evidence="6">Catalyzes the dehydration of the S-form of NAD(P)HX at the expense of ADP, which is converted to AMP. Together with NAD(P)HX epimerase, which catalyzes the epimerization of the S- and R-forms, the enzyme allows the repair of both epimers of NAD(P)HX, a damaged form of NAD(P)H that is a result of enzymatic or heat-dependent hydration.</text>
</comment>
<evidence type="ECO:0000256" key="3">
    <source>
        <dbReference type="ARBA" id="ARBA00022857"/>
    </source>
</evidence>